<keyword evidence="6 8" id="KW-0472">Membrane</keyword>
<dbReference type="STRING" id="1754190.A0A1Y2DXA4"/>
<proteinExistence type="predicted"/>
<organism evidence="9 10">
    <name type="scientific">Neocallimastix californiae</name>
    <dbReference type="NCBI Taxonomy" id="1754190"/>
    <lineage>
        <taxon>Eukaryota</taxon>
        <taxon>Fungi</taxon>
        <taxon>Fungi incertae sedis</taxon>
        <taxon>Chytridiomycota</taxon>
        <taxon>Chytridiomycota incertae sedis</taxon>
        <taxon>Neocallimastigomycetes</taxon>
        <taxon>Neocallimastigales</taxon>
        <taxon>Neocallimastigaceae</taxon>
        <taxon>Neocallimastix</taxon>
    </lineage>
</organism>
<keyword evidence="8" id="KW-1133">Transmembrane helix</keyword>
<name>A0A1Y2DXA4_9FUNG</name>
<evidence type="ECO:0000256" key="6">
    <source>
        <dbReference type="ARBA" id="ARBA00023136"/>
    </source>
</evidence>
<evidence type="ECO:0000256" key="8">
    <source>
        <dbReference type="SAM" id="Phobius"/>
    </source>
</evidence>
<accession>A0A1Y2DXA4</accession>
<dbReference type="OrthoDB" id="10045365at2759"/>
<reference evidence="9 10" key="1">
    <citation type="submission" date="2016-08" db="EMBL/GenBank/DDBJ databases">
        <title>A Parts List for Fungal Cellulosomes Revealed by Comparative Genomics.</title>
        <authorList>
            <consortium name="DOE Joint Genome Institute"/>
            <person name="Haitjema C.H."/>
            <person name="Gilmore S.P."/>
            <person name="Henske J.K."/>
            <person name="Solomon K.V."/>
            <person name="De Groot R."/>
            <person name="Kuo A."/>
            <person name="Mondo S.J."/>
            <person name="Salamov A.A."/>
            <person name="Labutti K."/>
            <person name="Zhao Z."/>
            <person name="Chiniquy J."/>
            <person name="Barry K."/>
            <person name="Brewer H.M."/>
            <person name="Purvine S.O."/>
            <person name="Wright A.T."/>
            <person name="Boxma B."/>
            <person name="Van Alen T."/>
            <person name="Hackstein J.H."/>
            <person name="Baker S.E."/>
            <person name="Grigoriev I.V."/>
            <person name="O'Malley M.A."/>
        </authorList>
    </citation>
    <scope>NUCLEOTIDE SEQUENCE [LARGE SCALE GENOMIC DNA]</scope>
    <source>
        <strain evidence="9 10">G1</strain>
    </source>
</reference>
<keyword evidence="7" id="KW-0998">Cell outer membrane</keyword>
<gene>
    <name evidence="9" type="ORF">LY90DRAFT_505180</name>
</gene>
<evidence type="ECO:0000256" key="2">
    <source>
        <dbReference type="ARBA" id="ARBA00004442"/>
    </source>
</evidence>
<feature type="transmembrane region" description="Helical" evidence="8">
    <location>
        <begin position="277"/>
        <end position="301"/>
    </location>
</feature>
<keyword evidence="5" id="KW-0732">Signal</keyword>
<evidence type="ECO:0000313" key="10">
    <source>
        <dbReference type="Proteomes" id="UP000193920"/>
    </source>
</evidence>
<dbReference type="EMBL" id="MCOG01000055">
    <property type="protein sequence ID" value="ORY63734.1"/>
    <property type="molecule type" value="Genomic_DNA"/>
</dbReference>
<dbReference type="NCBIfam" id="TIGR01376">
    <property type="entry name" value="POMP_repeat"/>
    <property type="match status" value="1"/>
</dbReference>
<comment type="subcellular location">
    <subcellularLocation>
        <location evidence="1">Cell envelope</location>
    </subcellularLocation>
    <subcellularLocation>
        <location evidence="2">Cell outer membrane</location>
    </subcellularLocation>
    <subcellularLocation>
        <location evidence="3">Secreted</location>
    </subcellularLocation>
</comment>
<dbReference type="GO" id="GO:0005576">
    <property type="term" value="C:extracellular region"/>
    <property type="evidence" value="ECO:0007669"/>
    <property type="project" value="UniProtKB-SubCell"/>
</dbReference>
<evidence type="ECO:0000256" key="4">
    <source>
        <dbReference type="ARBA" id="ARBA00022525"/>
    </source>
</evidence>
<dbReference type="Proteomes" id="UP000193920">
    <property type="component" value="Unassembled WGS sequence"/>
</dbReference>
<protein>
    <submittedName>
        <fullName evidence="9">Uncharacterized protein</fullName>
    </submittedName>
</protein>
<evidence type="ECO:0000313" key="9">
    <source>
        <dbReference type="EMBL" id="ORY63734.1"/>
    </source>
</evidence>
<keyword evidence="10" id="KW-1185">Reference proteome</keyword>
<evidence type="ECO:0000256" key="1">
    <source>
        <dbReference type="ARBA" id="ARBA00004196"/>
    </source>
</evidence>
<keyword evidence="8" id="KW-0812">Transmembrane</keyword>
<evidence type="ECO:0000256" key="5">
    <source>
        <dbReference type="ARBA" id="ARBA00022729"/>
    </source>
</evidence>
<evidence type="ECO:0000256" key="3">
    <source>
        <dbReference type="ARBA" id="ARBA00004613"/>
    </source>
</evidence>
<keyword evidence="4" id="KW-0964">Secreted</keyword>
<comment type="caution">
    <text evidence="9">The sequence shown here is derived from an EMBL/GenBank/DDBJ whole genome shotgun (WGS) entry which is preliminary data.</text>
</comment>
<evidence type="ECO:0000256" key="7">
    <source>
        <dbReference type="ARBA" id="ARBA00023237"/>
    </source>
</evidence>
<dbReference type="AlphaFoldDB" id="A0A1Y2DXA4"/>
<dbReference type="InterPro" id="IPR003368">
    <property type="entry name" value="POMP_repeat"/>
</dbReference>
<sequence length="313" mass="36295">MITDSIFQNNTLYYGYFKVLPYIMYYGTFLINNCTFVNNKSIYGTIFNVESDVYSLNQIKVSNSTFDNNYAKEYGGVIYSNSKYVNKMLTFTDCKFINNNAGNKDLFENLSNEKKNFATNPSSIACAKVNEKISIFSGETPLEKFEYSNIDSYTINDLFYLSVNLRDENGDFTEDAMIYGSNNGYCWSNTCYIGNFKGKYQPFKQNEITFNIEIKNCNQSIYLYKDNLNIGRNICYLPKCFQNCNTGKCLNDDLCDCRDTIFTGKYCNEYYHHKKKLFLYIIYNSLTFLLLALSVVSIYLINVNKKYDIIKAG</sequence>